<evidence type="ECO:0000256" key="1">
    <source>
        <dbReference type="ARBA" id="ARBA00001931"/>
    </source>
</evidence>
<feature type="transmembrane region" description="Helical" evidence="4">
    <location>
        <begin position="669"/>
        <end position="689"/>
    </location>
</feature>
<evidence type="ECO:0000259" key="6">
    <source>
        <dbReference type="Pfam" id="PF13360"/>
    </source>
</evidence>
<keyword evidence="3 7" id="KW-0560">Oxidoreductase</keyword>
<dbReference type="PANTHER" id="PTHR32303:SF10">
    <property type="entry name" value="OUTER MEMBRANE PROTEIN ASSEMBLY FACTOR BAMB"/>
    <property type="match status" value="1"/>
</dbReference>
<dbReference type="InterPro" id="IPR002372">
    <property type="entry name" value="PQQ_rpt_dom"/>
</dbReference>
<name>A0A075HW84_9ARCH</name>
<evidence type="ECO:0000256" key="2">
    <source>
        <dbReference type="ARBA" id="ARBA00008156"/>
    </source>
</evidence>
<evidence type="ECO:0000313" key="7">
    <source>
        <dbReference type="EMBL" id="AIF20596.1"/>
    </source>
</evidence>
<dbReference type="SUPFAM" id="SSF50998">
    <property type="entry name" value="Quinoprotein alcohol dehydrogenase-like"/>
    <property type="match status" value="2"/>
</dbReference>
<dbReference type="GO" id="GO:0052934">
    <property type="term" value="F:alcohol dehydrogenase (cytochrome c) activity"/>
    <property type="evidence" value="ECO:0007669"/>
    <property type="project" value="UniProtKB-EC"/>
</dbReference>
<organism evidence="7">
    <name type="scientific">uncultured marine thaumarchaeote KM3_90_H07</name>
    <dbReference type="NCBI Taxonomy" id="1456345"/>
    <lineage>
        <taxon>Archaea</taxon>
        <taxon>Nitrososphaerota</taxon>
        <taxon>environmental samples</taxon>
    </lineage>
</organism>
<comment type="similarity">
    <text evidence="2">Belongs to the bacterial PQQ dehydrogenase family.</text>
</comment>
<dbReference type="Gene3D" id="2.140.10.10">
    <property type="entry name" value="Quinoprotein alcohol dehydrogenase-like superfamily"/>
    <property type="match status" value="1"/>
</dbReference>
<feature type="domain" description="Pyrrolo-quinoline quinone repeat" evidence="6">
    <location>
        <begin position="516"/>
        <end position="571"/>
    </location>
</feature>
<dbReference type="PANTHER" id="PTHR32303">
    <property type="entry name" value="QUINOPROTEIN ALCOHOL DEHYDROGENASE (CYTOCHROME C)"/>
    <property type="match status" value="1"/>
</dbReference>
<sequence length="700" mass="76419">MRQIQLFVLFILLVASIAFPLNFNDTPISASGQELTRAMSNWDMINYGQYGRSHSPQSIINQDNADNLEMKWIYPYPPTTYPTIPGSIKTYAGSGSPVLIVDGVAYSATNQRALVAVDAASGSLIWNNVVAYDNDILQQTYPHVKGMLPHTHAVNYYDDKGIIIPSLQSCQVDGHDSLIGDVVFSVMEMCGTEEEAQAWGNQGYYASIGTHPPQFYDDIMVVPVMGSSGNGGRSFIAGYDVSDMDNPKRIWQTFLMPPAEGDPDWALHHCDIGYFFSFPEWLDTGRLGVPCNEVPEENLKNDWINPQSSRGMVHTASSVATVWGHYLIDQETGLVYLGTGESGPYPNALRRPGVNLYGSAIVALDAKTGEFVWWYQTVPHDMWDYDCAWNAILGEVEGKKAIFKGCKNGFMYALDAATGEPFWIYHPPDAWLPQPGMSYPDPKNIDDLQRAWPTSHVGETSFTSANFAGILEADMAYDGERLYLGSYNMPVTVVSPEYPEDFGNQLVMLPTSHPTNSSIYALDTDTGEELWRFFIEGAGFRGGLTVSGGVVYVPSGDGWLYLLNSETGELLSKRSFGIGLWTQATIGADSMGNMKVFVNTGGMSIASWGQTGIPGAMIALGLGDESSVVISEEVVVAPADPAAPAAPAQVQEVVTEIETIRTETVISPLSYLMIIISFIILVISATMFITSGNWKFGASG</sequence>
<keyword evidence="4" id="KW-0472">Membrane</keyword>
<dbReference type="Pfam" id="PF13360">
    <property type="entry name" value="PQQ_2"/>
    <property type="match status" value="1"/>
</dbReference>
<protein>
    <submittedName>
        <fullName evidence="7">Pyrrolo-quinoline quinone</fullName>
        <ecNumber evidence="7">1.1.2.8</ecNumber>
    </submittedName>
</protein>
<accession>A0A075HW84</accession>
<proteinExistence type="inferred from homology"/>
<keyword evidence="4" id="KW-0812">Transmembrane</keyword>
<dbReference type="Pfam" id="PF01011">
    <property type="entry name" value="PQQ"/>
    <property type="match status" value="2"/>
</dbReference>
<evidence type="ECO:0000259" key="5">
    <source>
        <dbReference type="Pfam" id="PF01011"/>
    </source>
</evidence>
<dbReference type="EMBL" id="KF901169">
    <property type="protein sequence ID" value="AIF20596.1"/>
    <property type="molecule type" value="Genomic_DNA"/>
</dbReference>
<evidence type="ECO:0000256" key="4">
    <source>
        <dbReference type="SAM" id="Phobius"/>
    </source>
</evidence>
<dbReference type="EC" id="1.1.2.8" evidence="7"/>
<reference evidence="7" key="1">
    <citation type="journal article" date="2014" name="Genome Biol. Evol.">
        <title>Pangenome evidence for extensive interdomain horizontal transfer affecting lineage core and shell genes in uncultured planktonic thaumarchaeota and euryarchaeota.</title>
        <authorList>
            <person name="Deschamps P."/>
            <person name="Zivanovic Y."/>
            <person name="Moreira D."/>
            <person name="Rodriguez-Valera F."/>
            <person name="Lopez-Garcia P."/>
        </authorList>
    </citation>
    <scope>NUCLEOTIDE SEQUENCE</scope>
</reference>
<dbReference type="InterPro" id="IPR018391">
    <property type="entry name" value="PQQ_b-propeller_rpt"/>
</dbReference>
<keyword evidence="4" id="KW-1133">Transmembrane helix</keyword>
<dbReference type="AlphaFoldDB" id="A0A075HW84"/>
<comment type="cofactor">
    <cofactor evidence="1">
        <name>pyrroloquinoline quinone</name>
        <dbReference type="ChEBI" id="CHEBI:58442"/>
    </cofactor>
</comment>
<dbReference type="SMART" id="SM00564">
    <property type="entry name" value="PQQ"/>
    <property type="match status" value="5"/>
</dbReference>
<feature type="domain" description="Pyrrolo-quinoline quinone repeat" evidence="5">
    <location>
        <begin position="42"/>
        <end position="136"/>
    </location>
</feature>
<evidence type="ECO:0000256" key="3">
    <source>
        <dbReference type="ARBA" id="ARBA00023002"/>
    </source>
</evidence>
<dbReference type="InterPro" id="IPR011047">
    <property type="entry name" value="Quinoprotein_ADH-like_sf"/>
</dbReference>
<feature type="domain" description="Pyrrolo-quinoline quinone repeat" evidence="5">
    <location>
        <begin position="316"/>
        <end position="423"/>
    </location>
</feature>